<dbReference type="AlphaFoldDB" id="A0A382UJH9"/>
<organism evidence="1">
    <name type="scientific">marine metagenome</name>
    <dbReference type="NCBI Taxonomy" id="408172"/>
    <lineage>
        <taxon>unclassified sequences</taxon>
        <taxon>metagenomes</taxon>
        <taxon>ecological metagenomes</taxon>
    </lineage>
</organism>
<gene>
    <name evidence="1" type="ORF">METZ01_LOCUS386705</name>
</gene>
<proteinExistence type="predicted"/>
<dbReference type="EMBL" id="UINC01144379">
    <property type="protein sequence ID" value="SVD33851.1"/>
    <property type="molecule type" value="Genomic_DNA"/>
</dbReference>
<evidence type="ECO:0000313" key="1">
    <source>
        <dbReference type="EMBL" id="SVD33851.1"/>
    </source>
</evidence>
<accession>A0A382UJH9</accession>
<protein>
    <submittedName>
        <fullName evidence="1">Uncharacterized protein</fullName>
    </submittedName>
</protein>
<name>A0A382UJH9_9ZZZZ</name>
<sequence length="56" mass="6199">MRIKTTLKKLKRGDVVSIDWIDAGDLSGGFQEKDAQLLVILSIVLNLILSFNPLCV</sequence>
<reference evidence="1" key="1">
    <citation type="submission" date="2018-05" db="EMBL/GenBank/DDBJ databases">
        <authorList>
            <person name="Lanie J.A."/>
            <person name="Ng W.-L."/>
            <person name="Kazmierczak K.M."/>
            <person name="Andrzejewski T.M."/>
            <person name="Davidsen T.M."/>
            <person name="Wayne K.J."/>
            <person name="Tettelin H."/>
            <person name="Glass J.I."/>
            <person name="Rusch D."/>
            <person name="Podicherti R."/>
            <person name="Tsui H.-C.T."/>
            <person name="Winkler M.E."/>
        </authorList>
    </citation>
    <scope>NUCLEOTIDE SEQUENCE</scope>
</reference>